<dbReference type="Gene3D" id="3.40.50.720">
    <property type="entry name" value="NAD(P)-binding Rossmann-like Domain"/>
    <property type="match status" value="1"/>
</dbReference>
<dbReference type="AlphaFoldDB" id="A0A914D642"/>
<dbReference type="Proteomes" id="UP000887540">
    <property type="component" value="Unplaced"/>
</dbReference>
<dbReference type="InterPro" id="IPR036291">
    <property type="entry name" value="NAD(P)-bd_dom_sf"/>
</dbReference>
<proteinExistence type="predicted"/>
<dbReference type="WBParaSite" id="ACRNAN_scaffold1960.g20532.t1">
    <property type="protein sequence ID" value="ACRNAN_scaffold1960.g20532.t1"/>
    <property type="gene ID" value="ACRNAN_scaffold1960.g20532"/>
</dbReference>
<evidence type="ECO:0000313" key="1">
    <source>
        <dbReference type="Proteomes" id="UP000887540"/>
    </source>
</evidence>
<reference evidence="2" key="1">
    <citation type="submission" date="2022-11" db="UniProtKB">
        <authorList>
            <consortium name="WormBaseParasite"/>
        </authorList>
    </citation>
    <scope>IDENTIFICATION</scope>
</reference>
<dbReference type="Pfam" id="PF13561">
    <property type="entry name" value="adh_short_C2"/>
    <property type="match status" value="1"/>
</dbReference>
<dbReference type="InterPro" id="IPR002347">
    <property type="entry name" value="SDR_fam"/>
</dbReference>
<protein>
    <submittedName>
        <fullName evidence="2">Uncharacterized protein</fullName>
    </submittedName>
</protein>
<dbReference type="PANTHER" id="PTHR44115">
    <property type="entry name" value="PROTEIN CBG09704"/>
    <property type="match status" value="1"/>
</dbReference>
<organism evidence="1 2">
    <name type="scientific">Acrobeloides nanus</name>
    <dbReference type="NCBI Taxonomy" id="290746"/>
    <lineage>
        <taxon>Eukaryota</taxon>
        <taxon>Metazoa</taxon>
        <taxon>Ecdysozoa</taxon>
        <taxon>Nematoda</taxon>
        <taxon>Chromadorea</taxon>
        <taxon>Rhabditida</taxon>
        <taxon>Tylenchina</taxon>
        <taxon>Cephalobomorpha</taxon>
        <taxon>Cephaloboidea</taxon>
        <taxon>Cephalobidae</taxon>
        <taxon>Acrobeloides</taxon>
    </lineage>
</organism>
<keyword evidence="1" id="KW-1185">Reference proteome</keyword>
<dbReference type="PANTHER" id="PTHR44115:SF4">
    <property type="entry name" value="OXIDOREDUCTASE"/>
    <property type="match status" value="1"/>
</dbReference>
<sequence>MGRFENKVVIVTGSSNGIGQATLLDFAKEGANVVLHGLNQDRIKETENLLQKAGISASQYLVVKGPVQEEATVQALINEPLKKWGKIDILVNNAGLGFKSGHELYSIENFDYVFAVNVRARLRLIELAIPHLQKTKGNTVGVSSTGAFRKPIDHPLHTFYSTASAAFDHYMRNDTARLASLGIRINNVNPGPTITGIFTHDGSNKTEVDAGLSVYEKLSRNAVLPGGAEPSEVSRIILFLADEQSKSITGASYYIDRGLSTYAPA</sequence>
<evidence type="ECO:0000313" key="2">
    <source>
        <dbReference type="WBParaSite" id="ACRNAN_scaffold1960.g20532.t1"/>
    </source>
</evidence>
<dbReference type="PRINTS" id="PR00081">
    <property type="entry name" value="GDHRDH"/>
</dbReference>
<dbReference type="SUPFAM" id="SSF51735">
    <property type="entry name" value="NAD(P)-binding Rossmann-fold domains"/>
    <property type="match status" value="1"/>
</dbReference>
<accession>A0A914D642</accession>
<name>A0A914D642_9BILA</name>